<evidence type="ECO:0000256" key="1">
    <source>
        <dbReference type="SAM" id="MobiDB-lite"/>
    </source>
</evidence>
<dbReference type="AlphaFoldDB" id="A0A5C6PJL2"/>
<keyword evidence="3" id="KW-1185">Reference proteome</keyword>
<dbReference type="Proteomes" id="UP000324091">
    <property type="component" value="Chromosome 10"/>
</dbReference>
<name>A0A5C6PJL2_9TELE</name>
<evidence type="ECO:0000313" key="3">
    <source>
        <dbReference type="Proteomes" id="UP000324091"/>
    </source>
</evidence>
<dbReference type="EMBL" id="RHFK02000002">
    <property type="protein sequence ID" value="TWW79585.1"/>
    <property type="molecule type" value="Genomic_DNA"/>
</dbReference>
<accession>A0A5C6PJL2</accession>
<comment type="caution">
    <text evidence="2">The sequence shown here is derived from an EMBL/GenBank/DDBJ whole genome shotgun (WGS) entry which is preliminary data.</text>
</comment>
<sequence length="222" mass="23893">MALLSRNSNSGLRGQSVAGMRAQVKGQHLSRSEGICPVMRVSVLFTGACARTLLRLVPVNRIHSRASSWMDPSVVFGRRRSSTASAIVAPCAPPVRVRSGVSAPSEPEYKEERERKRRVSALPDSGSAVMVMIVRGGAECGSRVAEKCGLKGQVGARPCMCTATLQMGSCVYAAAFASPCEWHSACLFDLLTMFWHLFQPAKQGSLICNRPCVSCHRGPTEP</sequence>
<gene>
    <name evidence="2" type="ORF">D4764_10G0006150</name>
</gene>
<evidence type="ECO:0000313" key="2">
    <source>
        <dbReference type="EMBL" id="TWW79585.1"/>
    </source>
</evidence>
<organism evidence="2 3">
    <name type="scientific">Takifugu flavidus</name>
    <name type="common">sansaifugu</name>
    <dbReference type="NCBI Taxonomy" id="433684"/>
    <lineage>
        <taxon>Eukaryota</taxon>
        <taxon>Metazoa</taxon>
        <taxon>Chordata</taxon>
        <taxon>Craniata</taxon>
        <taxon>Vertebrata</taxon>
        <taxon>Euteleostomi</taxon>
        <taxon>Actinopterygii</taxon>
        <taxon>Neopterygii</taxon>
        <taxon>Teleostei</taxon>
        <taxon>Neoteleostei</taxon>
        <taxon>Acanthomorphata</taxon>
        <taxon>Eupercaria</taxon>
        <taxon>Tetraodontiformes</taxon>
        <taxon>Tetradontoidea</taxon>
        <taxon>Tetraodontidae</taxon>
        <taxon>Takifugu</taxon>
    </lineage>
</organism>
<feature type="region of interest" description="Disordered" evidence="1">
    <location>
        <begin position="97"/>
        <end position="120"/>
    </location>
</feature>
<proteinExistence type="predicted"/>
<protein>
    <submittedName>
        <fullName evidence="2">Uncharacterized protein</fullName>
    </submittedName>
</protein>
<reference evidence="2 3" key="1">
    <citation type="submission" date="2019-04" db="EMBL/GenBank/DDBJ databases">
        <title>Chromosome genome assembly for Takifugu flavidus.</title>
        <authorList>
            <person name="Xiao S."/>
        </authorList>
    </citation>
    <scope>NUCLEOTIDE SEQUENCE [LARGE SCALE GENOMIC DNA]</scope>
    <source>
        <strain evidence="2">HTHZ2018</strain>
        <tissue evidence="2">Muscle</tissue>
    </source>
</reference>